<proteinExistence type="inferred from homology"/>
<accession>A0A0M0JM66</accession>
<dbReference type="GO" id="GO:0005506">
    <property type="term" value="F:iron ion binding"/>
    <property type="evidence" value="ECO:0007669"/>
    <property type="project" value="UniProtKB-UniRule"/>
</dbReference>
<dbReference type="Pfam" id="PF08007">
    <property type="entry name" value="JmjC_2"/>
    <property type="match status" value="1"/>
</dbReference>
<name>A0A0M0JM66_9EUKA</name>
<keyword evidence="2 3" id="KW-0408">Iron</keyword>
<dbReference type="GO" id="GO:0032453">
    <property type="term" value="F:histone H3K4 demethylase activity"/>
    <property type="evidence" value="ECO:0007669"/>
    <property type="project" value="TreeGrafter"/>
</dbReference>
<evidence type="ECO:0000256" key="2">
    <source>
        <dbReference type="ARBA" id="ARBA00023004"/>
    </source>
</evidence>
<evidence type="ECO:0000256" key="3">
    <source>
        <dbReference type="RuleBase" id="RU366061"/>
    </source>
</evidence>
<feature type="domain" description="JmjC" evidence="4">
    <location>
        <begin position="134"/>
        <end position="167"/>
    </location>
</feature>
<evidence type="ECO:0000313" key="5">
    <source>
        <dbReference type="EMBL" id="KOO27353.1"/>
    </source>
</evidence>
<keyword evidence="3" id="KW-0539">Nucleus</keyword>
<keyword evidence="3" id="KW-0804">Transcription</keyword>
<keyword evidence="3" id="KW-0805">Transcription regulation</keyword>
<comment type="function">
    <text evidence="3">Oxygenase that can act as both a histone lysine demethylase and a ribosomal histidine hydroxylase.</text>
</comment>
<dbReference type="GO" id="GO:0051864">
    <property type="term" value="F:histone H3K36 demethylase activity"/>
    <property type="evidence" value="ECO:0007669"/>
    <property type="project" value="TreeGrafter"/>
</dbReference>
<evidence type="ECO:0000313" key="6">
    <source>
        <dbReference type="Proteomes" id="UP000037460"/>
    </source>
</evidence>
<dbReference type="EMBL" id="JWZX01002728">
    <property type="protein sequence ID" value="KOO27353.1"/>
    <property type="molecule type" value="Genomic_DNA"/>
</dbReference>
<organism evidence="5 6">
    <name type="scientific">Chrysochromulina tobinii</name>
    <dbReference type="NCBI Taxonomy" id="1460289"/>
    <lineage>
        <taxon>Eukaryota</taxon>
        <taxon>Haptista</taxon>
        <taxon>Haptophyta</taxon>
        <taxon>Prymnesiophyceae</taxon>
        <taxon>Prymnesiales</taxon>
        <taxon>Chrysochromulinaceae</taxon>
        <taxon>Chrysochromulina</taxon>
    </lineage>
</organism>
<dbReference type="PANTHER" id="PTHR13096:SF8">
    <property type="entry name" value="RIBOSOMAL OXYGENASE 1"/>
    <property type="match status" value="1"/>
</dbReference>
<sequence>MESRESNGAVPDVAGRPLASRFEALAELLGAALTPERFLSEHFDRQSVLLQRTARARPLDDAPLTLDEMDELLVRASLPGTSAELLIFQDLKHVTEYATPHLAYASGASLIINRVDKLWPRVHELCARLARDFRYAYGNVYLTPPGSQTVPPHSDDHDVFIVQLHGDPRAVSLSAATTLIKLVPLELIEPEPEWPPTDLRRIAQSVPMPGGPGTLTFALSELAARDDLLRACAARSLFGLGVVSRAVD</sequence>
<dbReference type="Proteomes" id="UP000037460">
    <property type="component" value="Unassembled WGS sequence"/>
</dbReference>
<dbReference type="OrthoDB" id="425950at2759"/>
<keyword evidence="3" id="KW-0560">Oxidoreductase</keyword>
<protein>
    <recommendedName>
        <fullName evidence="3">Bifunctional lysine-specific demethylase and histidyl-hydroxylase</fullName>
        <ecNumber evidence="3">1.14.11.-</ecNumber>
    </recommendedName>
</protein>
<dbReference type="InterPro" id="IPR039994">
    <property type="entry name" value="NO66-like"/>
</dbReference>
<dbReference type="PANTHER" id="PTHR13096">
    <property type="entry name" value="MINA53 MYC INDUCED NUCLEAR ANTIGEN"/>
    <property type="match status" value="1"/>
</dbReference>
<evidence type="ECO:0000256" key="1">
    <source>
        <dbReference type="ARBA" id="ARBA00022723"/>
    </source>
</evidence>
<dbReference type="Gene3D" id="2.60.120.650">
    <property type="entry name" value="Cupin"/>
    <property type="match status" value="1"/>
</dbReference>
<dbReference type="AlphaFoldDB" id="A0A0M0JM66"/>
<dbReference type="GO" id="GO:0005730">
    <property type="term" value="C:nucleolus"/>
    <property type="evidence" value="ECO:0007669"/>
    <property type="project" value="TreeGrafter"/>
</dbReference>
<comment type="cofactor">
    <cofactor evidence="3">
        <name>Fe(2+)</name>
        <dbReference type="ChEBI" id="CHEBI:29033"/>
    </cofactor>
    <text evidence="3">Binds 1 Fe(2+) ion per subunit.</text>
</comment>
<keyword evidence="3" id="KW-0223">Dioxygenase</keyword>
<keyword evidence="6" id="KW-1185">Reference proteome</keyword>
<evidence type="ECO:0000259" key="4">
    <source>
        <dbReference type="Pfam" id="PF08007"/>
    </source>
</evidence>
<dbReference type="SUPFAM" id="SSF51197">
    <property type="entry name" value="Clavaminate synthase-like"/>
    <property type="match status" value="1"/>
</dbReference>
<dbReference type="EC" id="1.14.11.-" evidence="3"/>
<dbReference type="InterPro" id="IPR003347">
    <property type="entry name" value="JmjC_dom"/>
</dbReference>
<keyword evidence="1 3" id="KW-0479">Metal-binding</keyword>
<comment type="subcellular location">
    <subcellularLocation>
        <location evidence="3">Nucleus</location>
    </subcellularLocation>
</comment>
<comment type="caution">
    <text evidence="5">The sequence shown here is derived from an EMBL/GenBank/DDBJ whole genome shotgun (WGS) entry which is preliminary data.</text>
</comment>
<reference evidence="6" key="1">
    <citation type="journal article" date="2015" name="PLoS Genet.">
        <title>Genome Sequence and Transcriptome Analyses of Chrysochromulina tobin: Metabolic Tools for Enhanced Algal Fitness in the Prominent Order Prymnesiales (Haptophyceae).</title>
        <authorList>
            <person name="Hovde B.T."/>
            <person name="Deodato C.R."/>
            <person name="Hunsperger H.M."/>
            <person name="Ryken S.A."/>
            <person name="Yost W."/>
            <person name="Jha R.K."/>
            <person name="Patterson J."/>
            <person name="Monnat R.J. Jr."/>
            <person name="Barlow S.B."/>
            <person name="Starkenburg S.R."/>
            <person name="Cattolico R.A."/>
        </authorList>
    </citation>
    <scope>NUCLEOTIDE SEQUENCE</scope>
    <source>
        <strain evidence="6">CCMP291</strain>
    </source>
</reference>
<comment type="similarity">
    <text evidence="3">Belongs to the ROX family.</text>
</comment>
<gene>
    <name evidence="5" type="ORF">Ctob_003569</name>
</gene>